<sequence>MRIELHIGRVVLEGVSPRDAARVRAALTAELGELLTRAPITPAASHRVRRAAAAPLSPVSDPAALGRGIAQAVHGSLRPSQGGGR</sequence>
<accession>A0ABY7K679</accession>
<keyword evidence="2" id="KW-1185">Reference proteome</keyword>
<protein>
    <submittedName>
        <fullName evidence="1">Uncharacterized protein</fullName>
    </submittedName>
</protein>
<evidence type="ECO:0000313" key="1">
    <source>
        <dbReference type="EMBL" id="WAZ20011.1"/>
    </source>
</evidence>
<evidence type="ECO:0000313" key="2">
    <source>
        <dbReference type="Proteomes" id="UP001164439"/>
    </source>
</evidence>
<proteinExistence type="predicted"/>
<dbReference type="Proteomes" id="UP001164439">
    <property type="component" value="Chromosome"/>
</dbReference>
<dbReference type="EMBL" id="CP114413">
    <property type="protein sequence ID" value="WAZ20011.1"/>
    <property type="molecule type" value="Genomic_DNA"/>
</dbReference>
<gene>
    <name evidence="1" type="ORF">STRCI_001101</name>
</gene>
<reference evidence="1" key="1">
    <citation type="submission" date="2022-12" db="EMBL/GenBank/DDBJ databases">
        <authorList>
            <person name="Ruckert C."/>
            <person name="Busche T."/>
            <person name="Kalinowski J."/>
            <person name="Wittmann C."/>
        </authorList>
    </citation>
    <scope>NUCLEOTIDE SEQUENCE</scope>
    <source>
        <strain evidence="1">DSM 40467</strain>
    </source>
</reference>
<dbReference type="RefSeq" id="WP_269657702.1">
    <property type="nucleotide sequence ID" value="NZ_CP114413.1"/>
</dbReference>
<name>A0ABY7K679_9ACTN</name>
<organism evidence="1 2">
    <name type="scientific">Streptomyces cinnabarinus</name>
    <dbReference type="NCBI Taxonomy" id="67287"/>
    <lineage>
        <taxon>Bacteria</taxon>
        <taxon>Bacillati</taxon>
        <taxon>Actinomycetota</taxon>
        <taxon>Actinomycetes</taxon>
        <taxon>Kitasatosporales</taxon>
        <taxon>Streptomycetaceae</taxon>
        <taxon>Streptomyces</taxon>
    </lineage>
</organism>